<dbReference type="AlphaFoldDB" id="A0A3Q9C2L5"/>
<accession>A0A3Q9C2L5</accession>
<dbReference type="RefSeq" id="WP_126274318.1">
    <property type="nucleotide sequence ID" value="NZ_CP034463.1"/>
</dbReference>
<protein>
    <submittedName>
        <fullName evidence="1">Uncharacterized protein</fullName>
    </submittedName>
</protein>
<reference evidence="1 2" key="1">
    <citation type="submission" date="2018-12" db="EMBL/GenBank/DDBJ databases">
        <authorList>
            <person name="Li K."/>
        </authorList>
    </citation>
    <scope>NUCLEOTIDE SEQUENCE [LARGE SCALE GENOMIC DNA]</scope>
    <source>
        <strain evidence="2">CR22</strain>
    </source>
</reference>
<evidence type="ECO:0000313" key="1">
    <source>
        <dbReference type="EMBL" id="AZP20377.1"/>
    </source>
</evidence>
<organism evidence="1 2">
    <name type="scientific">Streptomyces aquilus</name>
    <dbReference type="NCBI Taxonomy" id="2548456"/>
    <lineage>
        <taxon>Bacteria</taxon>
        <taxon>Bacillati</taxon>
        <taxon>Actinomycetota</taxon>
        <taxon>Actinomycetes</taxon>
        <taxon>Kitasatosporales</taxon>
        <taxon>Streptomycetaceae</taxon>
        <taxon>Streptomyces</taxon>
    </lineage>
</organism>
<evidence type="ECO:0000313" key="2">
    <source>
        <dbReference type="Proteomes" id="UP000280197"/>
    </source>
</evidence>
<dbReference type="EMBL" id="CP034463">
    <property type="protein sequence ID" value="AZP20377.1"/>
    <property type="molecule type" value="Genomic_DNA"/>
</dbReference>
<name>A0A3Q9C2L5_9ACTN</name>
<gene>
    <name evidence="1" type="ORF">EJC51_32450</name>
</gene>
<proteinExistence type="predicted"/>
<keyword evidence="2" id="KW-1185">Reference proteome</keyword>
<dbReference type="KEGG" id="saqu:EJC51_32450"/>
<dbReference type="Proteomes" id="UP000280197">
    <property type="component" value="Chromosome"/>
</dbReference>
<sequence length="84" mass="9024">MTPLATLDPVLTVGLALVSALTALARAWIAHRTVVRKEVEHTERTRIAVTDTDSTDRAAVVRASAELEAAARPLPAGRRKTRSP</sequence>